<evidence type="ECO:0000313" key="3">
    <source>
        <dbReference type="EMBL" id="KSU87027.1"/>
    </source>
</evidence>
<evidence type="ECO:0008006" key="5">
    <source>
        <dbReference type="Google" id="ProtNLM"/>
    </source>
</evidence>
<feature type="domain" description="Glycosyl transferase family 1" evidence="1">
    <location>
        <begin position="196"/>
        <end position="349"/>
    </location>
</feature>
<sequence>MEKIKIAYICEALGGGVRKHLVDLLNHIDKDKYDVHVIHGVNRIDEIFAEAKERLTNVSFYAVAEMEREISFSKDFIAFRKTAKLLKNIKPDIVHCHSSKAGVLGRVAAKYAGVQDIYYTPHGYIIQSPKISTKKKTLFTVIEKVLASTFTSKVVHVSKGEEAEAVKHRILKREKSVIVYNGMNSPRDYQKSTLSEFHIVTIARMDDQKNPWEAIKIVEKLLGEFPNIKYTYVGDGQYLNEIREYVKSKGLGKNIILPGFMNNPYKILEVADLFFLTSLYEGLPYALIEAMAFKVPVLASDVTGNNELVVDAYNGFLYQLHDIEEGSNKLRQLLTSPERLQEMSENAYQHFLDNFTIQKMLQSYDELYSGA</sequence>
<dbReference type="Proteomes" id="UP000053681">
    <property type="component" value="Unassembled WGS sequence"/>
</dbReference>
<dbReference type="InterPro" id="IPR028098">
    <property type="entry name" value="Glyco_trans_4-like_N"/>
</dbReference>
<dbReference type="EMBL" id="LNQP01000056">
    <property type="protein sequence ID" value="KSU87027.1"/>
    <property type="molecule type" value="Genomic_DNA"/>
</dbReference>
<dbReference type="GO" id="GO:0016757">
    <property type="term" value="F:glycosyltransferase activity"/>
    <property type="evidence" value="ECO:0007669"/>
    <property type="project" value="InterPro"/>
</dbReference>
<dbReference type="Pfam" id="PF13439">
    <property type="entry name" value="Glyco_transf_4"/>
    <property type="match status" value="1"/>
</dbReference>
<keyword evidence="4" id="KW-1185">Reference proteome</keyword>
<gene>
    <name evidence="3" type="ORF">AS180_15330</name>
</gene>
<dbReference type="PANTHER" id="PTHR12526:SF630">
    <property type="entry name" value="GLYCOSYLTRANSFERASE"/>
    <property type="match status" value="1"/>
</dbReference>
<name>A0A0V8JJ06_9BACI</name>
<protein>
    <recommendedName>
        <fullName evidence="5">Glycosyltransferase</fullName>
    </recommendedName>
</protein>
<dbReference type="PANTHER" id="PTHR12526">
    <property type="entry name" value="GLYCOSYLTRANSFERASE"/>
    <property type="match status" value="1"/>
</dbReference>
<dbReference type="InterPro" id="IPR001296">
    <property type="entry name" value="Glyco_trans_1"/>
</dbReference>
<evidence type="ECO:0000259" key="1">
    <source>
        <dbReference type="Pfam" id="PF00534"/>
    </source>
</evidence>
<accession>A0A0V8JJ06</accession>
<dbReference type="SUPFAM" id="SSF53756">
    <property type="entry name" value="UDP-Glycosyltransferase/glycogen phosphorylase"/>
    <property type="match status" value="1"/>
</dbReference>
<dbReference type="Gene3D" id="3.40.50.2000">
    <property type="entry name" value="Glycogen Phosphorylase B"/>
    <property type="match status" value="2"/>
</dbReference>
<dbReference type="AlphaFoldDB" id="A0A0V8JJ06"/>
<feature type="domain" description="Glycosyltransferase subfamily 4-like N-terminal" evidence="2">
    <location>
        <begin position="15"/>
        <end position="184"/>
    </location>
</feature>
<proteinExistence type="predicted"/>
<comment type="caution">
    <text evidence="3">The sequence shown here is derived from an EMBL/GenBank/DDBJ whole genome shotgun (WGS) entry which is preliminary data.</text>
</comment>
<reference evidence="3 4" key="1">
    <citation type="submission" date="2015-11" db="EMBL/GenBank/DDBJ databases">
        <title>Bacillus caseinolyticus sp nov.</title>
        <authorList>
            <person name="Dastager S.G."/>
            <person name="Mawlankar R."/>
        </authorList>
    </citation>
    <scope>NUCLEOTIDE SEQUENCE [LARGE SCALE GENOMIC DNA]</scope>
    <source>
        <strain evidence="3 4">SGD-V-76</strain>
    </source>
</reference>
<dbReference type="RefSeq" id="WP_025909605.1">
    <property type="nucleotide sequence ID" value="NZ_KQ758671.1"/>
</dbReference>
<evidence type="ECO:0000313" key="4">
    <source>
        <dbReference type="Proteomes" id="UP000053681"/>
    </source>
</evidence>
<dbReference type="Pfam" id="PF00534">
    <property type="entry name" value="Glycos_transf_1"/>
    <property type="match status" value="1"/>
</dbReference>
<dbReference type="CDD" id="cd03808">
    <property type="entry name" value="GT4_CapM-like"/>
    <property type="match status" value="1"/>
</dbReference>
<evidence type="ECO:0000259" key="2">
    <source>
        <dbReference type="Pfam" id="PF13439"/>
    </source>
</evidence>
<organism evidence="3 4">
    <name type="scientific">Priestia veravalensis</name>
    <dbReference type="NCBI Taxonomy" id="1414648"/>
    <lineage>
        <taxon>Bacteria</taxon>
        <taxon>Bacillati</taxon>
        <taxon>Bacillota</taxon>
        <taxon>Bacilli</taxon>
        <taxon>Bacillales</taxon>
        <taxon>Bacillaceae</taxon>
        <taxon>Priestia</taxon>
    </lineage>
</organism>